<dbReference type="HOGENOM" id="CLU_2797599_0_0_1"/>
<dbReference type="EnsemblPlants" id="LPERR02G02800.1">
    <property type="protein sequence ID" value="LPERR02G02800.1"/>
    <property type="gene ID" value="LPERR02G02800"/>
</dbReference>
<proteinExistence type="predicted"/>
<name>A0A0D9VC08_9ORYZ</name>
<sequence>MAQGGKEDGDGLEVLIRGLTLSEEEKGGLKGTWRSESSSAGKMQQAVGKLFSSKLVFVDGMVQTLGKI</sequence>
<reference evidence="1" key="3">
    <citation type="submission" date="2015-04" db="UniProtKB">
        <authorList>
            <consortium name="EnsemblPlants"/>
        </authorList>
    </citation>
    <scope>IDENTIFICATION</scope>
</reference>
<protein>
    <submittedName>
        <fullName evidence="1">Uncharacterized protein</fullName>
    </submittedName>
</protein>
<dbReference type="AlphaFoldDB" id="A0A0D9VC08"/>
<reference evidence="2" key="2">
    <citation type="submission" date="2013-12" db="EMBL/GenBank/DDBJ databases">
        <authorList>
            <person name="Yu Y."/>
            <person name="Lee S."/>
            <person name="de Baynast K."/>
            <person name="Wissotski M."/>
            <person name="Liu L."/>
            <person name="Talag J."/>
            <person name="Goicoechea J."/>
            <person name="Angelova A."/>
            <person name="Jetty R."/>
            <person name="Kudrna D."/>
            <person name="Golser W."/>
            <person name="Rivera L."/>
            <person name="Zhang J."/>
            <person name="Wing R."/>
        </authorList>
    </citation>
    <scope>NUCLEOTIDE SEQUENCE</scope>
</reference>
<evidence type="ECO:0000313" key="1">
    <source>
        <dbReference type="EnsemblPlants" id="LPERR02G02800.1"/>
    </source>
</evidence>
<accession>A0A0D9VC08</accession>
<evidence type="ECO:0000313" key="2">
    <source>
        <dbReference type="Proteomes" id="UP000032180"/>
    </source>
</evidence>
<dbReference type="Proteomes" id="UP000032180">
    <property type="component" value="Chromosome 2"/>
</dbReference>
<dbReference type="Gramene" id="LPERR02G02800.1">
    <property type="protein sequence ID" value="LPERR02G02800.1"/>
    <property type="gene ID" value="LPERR02G02800"/>
</dbReference>
<reference evidence="1 2" key="1">
    <citation type="submission" date="2012-08" db="EMBL/GenBank/DDBJ databases">
        <title>Oryza genome evolution.</title>
        <authorList>
            <person name="Wing R.A."/>
        </authorList>
    </citation>
    <scope>NUCLEOTIDE SEQUENCE</scope>
</reference>
<keyword evidence="2" id="KW-1185">Reference proteome</keyword>
<organism evidence="1 2">
    <name type="scientific">Leersia perrieri</name>
    <dbReference type="NCBI Taxonomy" id="77586"/>
    <lineage>
        <taxon>Eukaryota</taxon>
        <taxon>Viridiplantae</taxon>
        <taxon>Streptophyta</taxon>
        <taxon>Embryophyta</taxon>
        <taxon>Tracheophyta</taxon>
        <taxon>Spermatophyta</taxon>
        <taxon>Magnoliopsida</taxon>
        <taxon>Liliopsida</taxon>
        <taxon>Poales</taxon>
        <taxon>Poaceae</taxon>
        <taxon>BOP clade</taxon>
        <taxon>Oryzoideae</taxon>
        <taxon>Oryzeae</taxon>
        <taxon>Oryzinae</taxon>
        <taxon>Leersia</taxon>
    </lineage>
</organism>